<feature type="region of interest" description="Disordered" evidence="1">
    <location>
        <begin position="136"/>
        <end position="173"/>
    </location>
</feature>
<name>A0A2S8FCH9_9BACT</name>
<feature type="compositionally biased region" description="Gly residues" evidence="1">
    <location>
        <begin position="147"/>
        <end position="167"/>
    </location>
</feature>
<dbReference type="GO" id="GO:0005509">
    <property type="term" value="F:calcium ion binding"/>
    <property type="evidence" value="ECO:0007669"/>
    <property type="project" value="InterPro"/>
</dbReference>
<evidence type="ECO:0000259" key="2">
    <source>
        <dbReference type="PROSITE" id="PS50222"/>
    </source>
</evidence>
<dbReference type="Proteomes" id="UP000238322">
    <property type="component" value="Unassembled WGS sequence"/>
</dbReference>
<dbReference type="SUPFAM" id="SSF47473">
    <property type="entry name" value="EF-hand"/>
    <property type="match status" value="1"/>
</dbReference>
<dbReference type="PROSITE" id="PS50222">
    <property type="entry name" value="EF_HAND_2"/>
    <property type="match status" value="1"/>
</dbReference>
<comment type="caution">
    <text evidence="3">The sequence shown here is derived from an EMBL/GenBank/DDBJ whole genome shotgun (WGS) entry which is preliminary data.</text>
</comment>
<evidence type="ECO:0000313" key="4">
    <source>
        <dbReference type="Proteomes" id="UP000238322"/>
    </source>
</evidence>
<proteinExistence type="predicted"/>
<dbReference type="AlphaFoldDB" id="A0A2S8FCH9"/>
<dbReference type="Pfam" id="PF13202">
    <property type="entry name" value="EF-hand_5"/>
    <property type="match status" value="1"/>
</dbReference>
<evidence type="ECO:0000313" key="3">
    <source>
        <dbReference type="EMBL" id="PQO29865.1"/>
    </source>
</evidence>
<feature type="compositionally biased region" description="Pro residues" evidence="1">
    <location>
        <begin position="83"/>
        <end position="92"/>
    </location>
</feature>
<feature type="region of interest" description="Disordered" evidence="1">
    <location>
        <begin position="1"/>
        <end position="23"/>
    </location>
</feature>
<sequence>MKVFDANQDGSISAEEMTDSRLLPLVKRADKDGDGVATKDELVALFEQESSGHRGGFRGGPGGGGPGGGGPLGGPGMGGFPPGGGPGGPPAMQPGQVLPEFLAAELELTPPQKKQLDALQKLVDKRLKSILTDDQLARLQQMSQQGPGLGGPGRGGPGMGFPGRGPGGPRPQN</sequence>
<feature type="compositionally biased region" description="Gly residues" evidence="1">
    <location>
        <begin position="53"/>
        <end position="82"/>
    </location>
</feature>
<accession>A0A2S8FCH9</accession>
<reference evidence="3 4" key="1">
    <citation type="submission" date="2018-02" db="EMBL/GenBank/DDBJ databases">
        <title>Comparative genomes isolates from brazilian mangrove.</title>
        <authorList>
            <person name="Araujo J.E."/>
            <person name="Taketani R.G."/>
            <person name="Silva M.C.P."/>
            <person name="Loureco M.V."/>
            <person name="Andreote F.D."/>
        </authorList>
    </citation>
    <scope>NUCLEOTIDE SEQUENCE [LARGE SCALE GENOMIC DNA]</scope>
    <source>
        <strain evidence="3 4">Hex-1 MGV</strain>
    </source>
</reference>
<dbReference type="EMBL" id="PUHY01000015">
    <property type="protein sequence ID" value="PQO29865.1"/>
    <property type="molecule type" value="Genomic_DNA"/>
</dbReference>
<feature type="domain" description="EF-hand" evidence="2">
    <location>
        <begin position="17"/>
        <end position="52"/>
    </location>
</feature>
<evidence type="ECO:0000256" key="1">
    <source>
        <dbReference type="SAM" id="MobiDB-lite"/>
    </source>
</evidence>
<gene>
    <name evidence="3" type="ORF">C5Y83_25495</name>
</gene>
<dbReference type="InterPro" id="IPR011992">
    <property type="entry name" value="EF-hand-dom_pair"/>
</dbReference>
<dbReference type="OrthoDB" id="284184at2"/>
<protein>
    <recommendedName>
        <fullName evidence="2">EF-hand domain-containing protein</fullName>
    </recommendedName>
</protein>
<dbReference type="InterPro" id="IPR002048">
    <property type="entry name" value="EF_hand_dom"/>
</dbReference>
<feature type="region of interest" description="Disordered" evidence="1">
    <location>
        <begin position="47"/>
        <end position="96"/>
    </location>
</feature>
<dbReference type="Gene3D" id="1.10.238.10">
    <property type="entry name" value="EF-hand"/>
    <property type="match status" value="1"/>
</dbReference>
<organism evidence="3 4">
    <name type="scientific">Blastopirellula marina</name>
    <dbReference type="NCBI Taxonomy" id="124"/>
    <lineage>
        <taxon>Bacteria</taxon>
        <taxon>Pseudomonadati</taxon>
        <taxon>Planctomycetota</taxon>
        <taxon>Planctomycetia</taxon>
        <taxon>Pirellulales</taxon>
        <taxon>Pirellulaceae</taxon>
        <taxon>Blastopirellula</taxon>
    </lineage>
</organism>